<protein>
    <recommendedName>
        <fullName evidence="4">Exonuclease SbcC</fullName>
    </recommendedName>
</protein>
<organism evidence="2 3">
    <name type="scientific">Clostridium combesii</name>
    <dbReference type="NCBI Taxonomy" id="39481"/>
    <lineage>
        <taxon>Bacteria</taxon>
        <taxon>Bacillati</taxon>
        <taxon>Bacillota</taxon>
        <taxon>Clostridia</taxon>
        <taxon>Eubacteriales</taxon>
        <taxon>Clostridiaceae</taxon>
        <taxon>Clostridium</taxon>
    </lineage>
</organism>
<dbReference type="RefSeq" id="WP_099839205.1">
    <property type="nucleotide sequence ID" value="NZ_PEIK01000005.1"/>
</dbReference>
<keyword evidence="1" id="KW-0175">Coiled coil</keyword>
<dbReference type="Proteomes" id="UP000231322">
    <property type="component" value="Unassembled WGS sequence"/>
</dbReference>
<evidence type="ECO:0000313" key="2">
    <source>
        <dbReference type="EMBL" id="PIH04664.1"/>
    </source>
</evidence>
<dbReference type="InterPro" id="IPR027417">
    <property type="entry name" value="P-loop_NTPase"/>
</dbReference>
<keyword evidence="3" id="KW-1185">Reference proteome</keyword>
<evidence type="ECO:0000256" key="1">
    <source>
        <dbReference type="SAM" id="Coils"/>
    </source>
</evidence>
<dbReference type="AlphaFoldDB" id="A0A2G7HHY4"/>
<dbReference type="Gene3D" id="3.40.50.300">
    <property type="entry name" value="P-loop containing nucleotide triphosphate hydrolases"/>
    <property type="match status" value="1"/>
</dbReference>
<proteinExistence type="predicted"/>
<feature type="coiled-coil region" evidence="1">
    <location>
        <begin position="365"/>
        <end position="476"/>
    </location>
</feature>
<accession>A0A2G7HHY4</accession>
<sequence>MSKRLIINKLIIEGDNYKRTLPFVEGLNIIQGEMYSGKSLVLKLINYLLGKDEKIRGNVQKELREYCDKALLEVQVYNDTLTIERNLWDNTSKVMVYFCDSNNIENFSPRILELDKYYSFLLEKISIPQYSNIKHKVHSKEKTIEKISFRDVMRYIFVDQHSLGTYYFMKYNNGTIKKKNNLIFKVLFNLIRYDNDDILNRIKDTENEIEKTKREIEGLESYIHEMNVINKLELIELYEKYKNDIAKYKEEKKKILNLQDSYQKRQNNLYRKTKTKIIELENKFSFITQQEDELTLGQIRKKGLLEDYNKELDELRATSESYNIISKKEQKYACPLCSNTISYEINEHVNLLSIDDSINELDKKINMIEYSLNSTNEKIQKLQKEKVLLEEDLSIYNKALIKYIQNLNVAYVPELESINSILIQINEKLNKINENIKIINKIEEKRNFIIEKSNLLKSLEKEKKDLEIEEKDEKKIIDDLSSIYRDIMKELKLNISISNTYIKYNTYLPIYENASILEHESGGILVCMQIAYLASILKYQKNDEEVRHPGVLMLDTIGKYLGTTLESNNENYTEDMIMDPITYNELYKLLIDLSNDFQLFVVDNIPPKISESYVEFVFYHHGLRGLIDKSKNEKKQ</sequence>
<comment type="caution">
    <text evidence="2">The sequence shown here is derived from an EMBL/GenBank/DDBJ whole genome shotgun (WGS) entry which is preliminary data.</text>
</comment>
<reference evidence="2 3" key="1">
    <citation type="submission" date="2017-10" db="EMBL/GenBank/DDBJ databases">
        <title>Reclassification of Eubacterium combesii and discrepancies in the nomenclature of botulinum neurotoxin producing clostridia. Request for an Opinion.</title>
        <authorList>
            <person name="Dobritsa A.P."/>
            <person name="Kutumbaka K.K."/>
            <person name="Samadpour M."/>
        </authorList>
    </citation>
    <scope>NUCLEOTIDE SEQUENCE [LARGE SCALE GENOMIC DNA]</scope>
    <source>
        <strain evidence="2 3">DSM 20696</strain>
    </source>
</reference>
<name>A0A2G7HHY4_9CLOT</name>
<evidence type="ECO:0008006" key="4">
    <source>
        <dbReference type="Google" id="ProtNLM"/>
    </source>
</evidence>
<gene>
    <name evidence="2" type="ORF">CS538_08705</name>
</gene>
<feature type="coiled-coil region" evidence="1">
    <location>
        <begin position="195"/>
        <end position="268"/>
    </location>
</feature>
<evidence type="ECO:0000313" key="3">
    <source>
        <dbReference type="Proteomes" id="UP000231322"/>
    </source>
</evidence>
<dbReference type="EMBL" id="PEIK01000005">
    <property type="protein sequence ID" value="PIH04664.1"/>
    <property type="molecule type" value="Genomic_DNA"/>
</dbReference>